<dbReference type="EMBL" id="JAAONZ010000014">
    <property type="protein sequence ID" value="NHO67108.1"/>
    <property type="molecule type" value="Genomic_DNA"/>
</dbReference>
<dbReference type="Gene3D" id="3.20.20.80">
    <property type="entry name" value="Glycosidases"/>
    <property type="match status" value="1"/>
</dbReference>
<name>A0A9E5MMR6_9GAMM</name>
<dbReference type="InterPro" id="IPR017853">
    <property type="entry name" value="GH"/>
</dbReference>
<organism evidence="2 3">
    <name type="scientific">Pseudomaricurvus hydrocarbonicus</name>
    <dbReference type="NCBI Taxonomy" id="1470433"/>
    <lineage>
        <taxon>Bacteria</taxon>
        <taxon>Pseudomonadati</taxon>
        <taxon>Pseudomonadota</taxon>
        <taxon>Gammaproteobacteria</taxon>
        <taxon>Cellvibrionales</taxon>
        <taxon>Cellvibrionaceae</taxon>
        <taxon>Pseudomaricurvus</taxon>
    </lineage>
</organism>
<dbReference type="RefSeq" id="WP_167189177.1">
    <property type="nucleotide sequence ID" value="NZ_JAAONZ010000014.1"/>
</dbReference>
<dbReference type="PANTHER" id="PTHR46145:SF4">
    <property type="entry name" value="HEPARANASE"/>
    <property type="match status" value="1"/>
</dbReference>
<accession>A0A9E5MMR6</accession>
<keyword evidence="3" id="KW-1185">Reference proteome</keyword>
<keyword evidence="1" id="KW-0472">Membrane</keyword>
<protein>
    <submittedName>
        <fullName evidence="2">Uncharacterized protein</fullName>
    </submittedName>
</protein>
<proteinExistence type="predicted"/>
<evidence type="ECO:0000313" key="2">
    <source>
        <dbReference type="EMBL" id="NHO67108.1"/>
    </source>
</evidence>
<evidence type="ECO:0000313" key="3">
    <source>
        <dbReference type="Proteomes" id="UP000787472"/>
    </source>
</evidence>
<sequence length="533" mass="57982">MLNDNKMSGSGHKGWATGKILALQLMALLVVLVVLVWLALRGLGSGREVIDPASMKLVGTVSDRFLSYNVEMVEVTGGRFWRPYKDGKQEGDDRYEYRPPLDLSDPRLTALAAALGPAYMRVSGTWANATYFDPDNSTRGKAPEGFDSVLTGEQWRAAVEFSRRVDAAIVTSFATSPGARDDNGVWQWSLQAEPWLAYTQNLGAEIAAAEFANEPETVELTQAPAGYTPEDYRRDYSRFHDWLSKASPSTLILGPGAAELGQPNQFLRKWASGLTVFEREDLMTRNEPAPDAVSFHFYGGGSERCGKIPVIGFGKEDALSSRWLGLIDKAIATTGGLRDQVAPGAPLWITETGETACGGNPWASTFTDVFRFTDQLARSARQGVQVYMHNTLAASDYGLLDDTTHRPRPNYWAAWLWRQFMGTKVLDAGKGTSDLHLYAHCLRDQPGGVAVLAINLDPDNTRTVQAPAAAQLYVLTEGNTPDEAMVNGTVLALTPDNDLPLLEAVPVEPGELTLSPASLNYIVFPGGDSAACQ</sequence>
<dbReference type="Proteomes" id="UP000787472">
    <property type="component" value="Unassembled WGS sequence"/>
</dbReference>
<dbReference type="PANTHER" id="PTHR46145">
    <property type="entry name" value="HEPARANASE"/>
    <property type="match status" value="1"/>
</dbReference>
<keyword evidence="1" id="KW-0812">Transmembrane</keyword>
<gene>
    <name evidence="2" type="ORF">G8770_16290</name>
</gene>
<dbReference type="AlphaFoldDB" id="A0A9E5MMR6"/>
<feature type="transmembrane region" description="Helical" evidence="1">
    <location>
        <begin position="20"/>
        <end position="40"/>
    </location>
</feature>
<keyword evidence="1" id="KW-1133">Transmembrane helix</keyword>
<evidence type="ECO:0000256" key="1">
    <source>
        <dbReference type="SAM" id="Phobius"/>
    </source>
</evidence>
<reference evidence="2" key="1">
    <citation type="submission" date="2020-03" db="EMBL/GenBank/DDBJ databases">
        <authorList>
            <person name="Guo F."/>
        </authorList>
    </citation>
    <scope>NUCLEOTIDE SEQUENCE</scope>
    <source>
        <strain evidence="2">JCM 30134</strain>
    </source>
</reference>
<dbReference type="SUPFAM" id="SSF51445">
    <property type="entry name" value="(Trans)glycosidases"/>
    <property type="match status" value="1"/>
</dbReference>
<comment type="caution">
    <text evidence="2">The sequence shown here is derived from an EMBL/GenBank/DDBJ whole genome shotgun (WGS) entry which is preliminary data.</text>
</comment>